<dbReference type="PANTHER" id="PTHR34264:SF3">
    <property type="entry name" value="ATP SYNTHASE SUBUNIT B, CHLOROPLASTIC"/>
    <property type="match status" value="1"/>
</dbReference>
<evidence type="ECO:0000256" key="13">
    <source>
        <dbReference type="RuleBase" id="RU003848"/>
    </source>
</evidence>
<keyword evidence="2 12" id="KW-0138">CF(0)</keyword>
<dbReference type="RefSeq" id="WP_155307554.1">
    <property type="nucleotide sequence ID" value="NZ_AP021875.1"/>
</dbReference>
<comment type="function">
    <text evidence="9 12">F(1)F(0) ATP synthase produces ATP from ADP in the presence of a proton or sodium gradient. F-type ATPases consist of two structural domains, F(1) containing the extramembraneous catalytic core and F(0) containing the membrane proton channel, linked together by a central stalk and a peripheral stalk. During catalysis, ATP synthesis in the catalytic domain of F(1) is coupled via a rotary mechanism of the central stalk subunits to proton translocation.</text>
</comment>
<feature type="signal peptide" evidence="15">
    <location>
        <begin position="1"/>
        <end position="34"/>
    </location>
</feature>
<feature type="coiled-coil region" evidence="14">
    <location>
        <begin position="76"/>
        <end position="188"/>
    </location>
</feature>
<evidence type="ECO:0000256" key="9">
    <source>
        <dbReference type="ARBA" id="ARBA00025198"/>
    </source>
</evidence>
<comment type="subunit">
    <text evidence="12">F-type ATPases have 2 components, F(1) - the catalytic core - and F(0) - the membrane proton channel. F(1) has five subunits: alpha(3), beta(3), gamma(1), delta(1), epsilon(1). F(0) has three main subunits: a(1), b(2) and c(10-14). The alpha and beta chains form an alternating ring which encloses part of the gamma chain. F(1) is attached to F(0) by a central stalk formed by the gamma and epsilon chains, while a peripheral stalk is formed by the delta and b chains.</text>
</comment>
<dbReference type="GO" id="GO:0045259">
    <property type="term" value="C:proton-transporting ATP synthase complex"/>
    <property type="evidence" value="ECO:0007669"/>
    <property type="project" value="UniProtKB-KW"/>
</dbReference>
<proteinExistence type="inferred from homology"/>
<evidence type="ECO:0000256" key="15">
    <source>
        <dbReference type="SAM" id="SignalP"/>
    </source>
</evidence>
<comment type="subcellular location">
    <subcellularLocation>
        <location evidence="12">Cell membrane</location>
        <topology evidence="12">Single-pass membrane protein</topology>
    </subcellularLocation>
    <subcellularLocation>
        <location evidence="11">Endomembrane system</location>
        <topology evidence="11">Single-pass membrane protein</topology>
    </subcellularLocation>
</comment>
<keyword evidence="12" id="KW-1003">Cell membrane</keyword>
<comment type="similarity">
    <text evidence="12 13">Belongs to the ATPase B chain family.</text>
</comment>
<feature type="chain" id="PRO_5024277198" description="ATP synthase subunit b" evidence="15">
    <location>
        <begin position="35"/>
        <end position="204"/>
    </location>
</feature>
<keyword evidence="15" id="KW-0732">Signal</keyword>
<evidence type="ECO:0000313" key="17">
    <source>
        <dbReference type="Proteomes" id="UP000427769"/>
    </source>
</evidence>
<keyword evidence="1 12" id="KW-0813">Transport</keyword>
<evidence type="ECO:0000256" key="10">
    <source>
        <dbReference type="ARBA" id="ARBA00025614"/>
    </source>
</evidence>
<evidence type="ECO:0000256" key="7">
    <source>
        <dbReference type="ARBA" id="ARBA00023136"/>
    </source>
</evidence>
<evidence type="ECO:0000256" key="12">
    <source>
        <dbReference type="HAMAP-Rule" id="MF_01398"/>
    </source>
</evidence>
<dbReference type="GO" id="GO:0046933">
    <property type="term" value="F:proton-transporting ATP synthase activity, rotational mechanism"/>
    <property type="evidence" value="ECO:0007669"/>
    <property type="project" value="UniProtKB-UniRule"/>
</dbReference>
<keyword evidence="14" id="KW-0175">Coiled coil</keyword>
<evidence type="ECO:0000256" key="3">
    <source>
        <dbReference type="ARBA" id="ARBA00022692"/>
    </source>
</evidence>
<dbReference type="Proteomes" id="UP000427769">
    <property type="component" value="Chromosome"/>
</dbReference>
<keyword evidence="6 12" id="KW-0406">Ion transport</keyword>
<dbReference type="PANTHER" id="PTHR34264">
    <property type="entry name" value="ATP SYNTHASE SUBUNIT B, CHLOROPLASTIC"/>
    <property type="match status" value="1"/>
</dbReference>
<evidence type="ECO:0000256" key="1">
    <source>
        <dbReference type="ARBA" id="ARBA00022448"/>
    </source>
</evidence>
<dbReference type="EMBL" id="AP021875">
    <property type="protein sequence ID" value="BBO78977.1"/>
    <property type="molecule type" value="Genomic_DNA"/>
</dbReference>
<protein>
    <recommendedName>
        <fullName evidence="12">ATP synthase subunit b</fullName>
    </recommendedName>
    <alternativeName>
        <fullName evidence="12">ATP synthase F(0) sector subunit b</fullName>
    </alternativeName>
    <alternativeName>
        <fullName evidence="12">ATPase subunit I</fullName>
    </alternativeName>
    <alternativeName>
        <fullName evidence="12">F-type ATPase subunit b</fullName>
        <shortName evidence="12">F-ATPase subunit b</shortName>
    </alternativeName>
</protein>
<evidence type="ECO:0000313" key="16">
    <source>
        <dbReference type="EMBL" id="BBO78977.1"/>
    </source>
</evidence>
<organism evidence="16 17">
    <name type="scientific">Desulfosarcina widdelii</name>
    <dbReference type="NCBI Taxonomy" id="947919"/>
    <lineage>
        <taxon>Bacteria</taxon>
        <taxon>Pseudomonadati</taxon>
        <taxon>Thermodesulfobacteriota</taxon>
        <taxon>Desulfobacteria</taxon>
        <taxon>Desulfobacterales</taxon>
        <taxon>Desulfosarcinaceae</taxon>
        <taxon>Desulfosarcina</taxon>
    </lineage>
</organism>
<name>A0A5K7ZQ46_9BACT</name>
<evidence type="ECO:0000256" key="4">
    <source>
        <dbReference type="ARBA" id="ARBA00022781"/>
    </source>
</evidence>
<accession>A0A5K7ZQ46</accession>
<comment type="function">
    <text evidence="10">Component of the F(0) channel, it forms part of the peripheral stalk, linking F(1) to F(0). The b'-subunit is a diverged and duplicated form of b found in plants and photosynthetic bacteria.</text>
</comment>
<sequence>MKVPFFSRKRSYARWTLPLVLAALLMCGGTLALASSDAGGHGEAAPKGWVATDTYRVMNFAVLFIGLFLVLKKPVSQALGGRIQGIKEQLEELEEKKKVAEAKLAEYDAKMAELDKEAEALLAEYVKQGEDAKAKILKEAEAAAEKLKEQASKNIEYEFQQAKADLKAEIAEKALAKAEAIIKEQINSDDQEKLVDEYLEKVVA</sequence>
<dbReference type="CDD" id="cd06503">
    <property type="entry name" value="ATP-synt_Fo_b"/>
    <property type="match status" value="1"/>
</dbReference>
<keyword evidence="5 12" id="KW-1133">Transmembrane helix</keyword>
<keyword evidence="8 12" id="KW-0066">ATP synthesis</keyword>
<reference evidence="16 17" key="1">
    <citation type="submission" date="2019-11" db="EMBL/GenBank/DDBJ databases">
        <title>Comparative genomics of hydrocarbon-degrading Desulfosarcina strains.</title>
        <authorList>
            <person name="Watanabe M."/>
            <person name="Kojima H."/>
            <person name="Fukui M."/>
        </authorList>
    </citation>
    <scope>NUCLEOTIDE SEQUENCE [LARGE SCALE GENOMIC DNA]</scope>
    <source>
        <strain evidence="16 17">PP31</strain>
    </source>
</reference>
<keyword evidence="7 12" id="KW-0472">Membrane</keyword>
<dbReference type="KEGG" id="dwd:DSCW_63940"/>
<gene>
    <name evidence="12" type="primary">atpF</name>
    <name evidence="16" type="ORF">DSCW_63940</name>
</gene>
<evidence type="ECO:0000256" key="2">
    <source>
        <dbReference type="ARBA" id="ARBA00022547"/>
    </source>
</evidence>
<dbReference type="GO" id="GO:0005886">
    <property type="term" value="C:plasma membrane"/>
    <property type="evidence" value="ECO:0007669"/>
    <property type="project" value="UniProtKB-SubCell"/>
</dbReference>
<evidence type="ECO:0000256" key="11">
    <source>
        <dbReference type="ARBA" id="ARBA00037847"/>
    </source>
</evidence>
<keyword evidence="17" id="KW-1185">Reference proteome</keyword>
<keyword evidence="3 12" id="KW-0812">Transmembrane</keyword>
<keyword evidence="4 12" id="KW-0375">Hydrogen ion transport</keyword>
<dbReference type="HAMAP" id="MF_01398">
    <property type="entry name" value="ATP_synth_b_bprime"/>
    <property type="match status" value="1"/>
</dbReference>
<evidence type="ECO:0000256" key="6">
    <source>
        <dbReference type="ARBA" id="ARBA00023065"/>
    </source>
</evidence>
<dbReference type="Pfam" id="PF00430">
    <property type="entry name" value="ATP-synt_B"/>
    <property type="match status" value="1"/>
</dbReference>
<dbReference type="InterPro" id="IPR002146">
    <property type="entry name" value="ATP_synth_b/b'su_bac/chlpt"/>
</dbReference>
<dbReference type="AlphaFoldDB" id="A0A5K7ZQ46"/>
<evidence type="ECO:0000256" key="14">
    <source>
        <dbReference type="SAM" id="Coils"/>
    </source>
</evidence>
<evidence type="ECO:0000256" key="5">
    <source>
        <dbReference type="ARBA" id="ARBA00022989"/>
    </source>
</evidence>
<evidence type="ECO:0000256" key="8">
    <source>
        <dbReference type="ARBA" id="ARBA00023310"/>
    </source>
</evidence>
<dbReference type="GO" id="GO:0012505">
    <property type="term" value="C:endomembrane system"/>
    <property type="evidence" value="ECO:0007669"/>
    <property type="project" value="UniProtKB-SubCell"/>
</dbReference>
<feature type="transmembrane region" description="Helical" evidence="12">
    <location>
        <begin position="54"/>
        <end position="71"/>
    </location>
</feature>
<dbReference type="OrthoDB" id="5471016at2"/>